<evidence type="ECO:0000313" key="1">
    <source>
        <dbReference type="EMBL" id="CAF0961017.1"/>
    </source>
</evidence>
<evidence type="ECO:0008006" key="7">
    <source>
        <dbReference type="Google" id="ProtNLM"/>
    </source>
</evidence>
<dbReference type="Proteomes" id="UP000663823">
    <property type="component" value="Unassembled WGS sequence"/>
</dbReference>
<dbReference type="OrthoDB" id="1607513at2759"/>
<organism evidence="3 6">
    <name type="scientific">Rotaria sordida</name>
    <dbReference type="NCBI Taxonomy" id="392033"/>
    <lineage>
        <taxon>Eukaryota</taxon>
        <taxon>Metazoa</taxon>
        <taxon>Spiralia</taxon>
        <taxon>Gnathifera</taxon>
        <taxon>Rotifera</taxon>
        <taxon>Eurotatoria</taxon>
        <taxon>Bdelloidea</taxon>
        <taxon>Philodinida</taxon>
        <taxon>Philodinidae</taxon>
        <taxon>Rotaria</taxon>
    </lineage>
</organism>
<dbReference type="EMBL" id="CAJNOO010000499">
    <property type="protein sequence ID" value="CAF0961017.1"/>
    <property type="molecule type" value="Genomic_DNA"/>
</dbReference>
<dbReference type="InterPro" id="IPR012337">
    <property type="entry name" value="RNaseH-like_sf"/>
</dbReference>
<dbReference type="EMBL" id="CAJNOH010000616">
    <property type="protein sequence ID" value="CAF1088784.1"/>
    <property type="molecule type" value="Genomic_DNA"/>
</dbReference>
<dbReference type="Proteomes" id="UP000663854">
    <property type="component" value="Unassembled WGS sequence"/>
</dbReference>
<evidence type="ECO:0000313" key="2">
    <source>
        <dbReference type="EMBL" id="CAF1088784.1"/>
    </source>
</evidence>
<keyword evidence="6" id="KW-1185">Reference proteome</keyword>
<proteinExistence type="predicted"/>
<dbReference type="Proteomes" id="UP000663882">
    <property type="component" value="Unassembled WGS sequence"/>
</dbReference>
<evidence type="ECO:0000313" key="4">
    <source>
        <dbReference type="EMBL" id="CAF3867574.1"/>
    </source>
</evidence>
<sequence>MKRSYSNFTVFYVDNIYELKHNLLRCKHFDAQKTGINIWHKIEQIFQSFNLSFSKTPITTDQGANMIKALSLTDEARFPCLAHHLHQSYEQLLILLREHGE</sequence>
<accession>A0A815CC40</accession>
<evidence type="ECO:0000313" key="5">
    <source>
        <dbReference type="EMBL" id="CAF4212854.1"/>
    </source>
</evidence>
<dbReference type="SUPFAM" id="SSF53098">
    <property type="entry name" value="Ribonuclease H-like"/>
    <property type="match status" value="1"/>
</dbReference>
<dbReference type="EMBL" id="CAJOAX010023485">
    <property type="protein sequence ID" value="CAF4212854.1"/>
    <property type="molecule type" value="Genomic_DNA"/>
</dbReference>
<reference evidence="3" key="1">
    <citation type="submission" date="2021-02" db="EMBL/GenBank/DDBJ databases">
        <authorList>
            <person name="Nowell W R."/>
        </authorList>
    </citation>
    <scope>NUCLEOTIDE SEQUENCE</scope>
</reference>
<dbReference type="Proteomes" id="UP000663836">
    <property type="component" value="Unassembled WGS sequence"/>
</dbReference>
<protein>
    <recommendedName>
        <fullName evidence="7">Transposase</fullName>
    </recommendedName>
</protein>
<dbReference type="EMBL" id="CAJNOL010001074">
    <property type="protein sequence ID" value="CAF1280840.1"/>
    <property type="molecule type" value="Genomic_DNA"/>
</dbReference>
<dbReference type="AlphaFoldDB" id="A0A815CC40"/>
<gene>
    <name evidence="4" type="ORF">JBS370_LOCUS19118</name>
    <name evidence="3" type="ORF">JXQ802_LOCUS28485</name>
    <name evidence="5" type="ORF">OTI717_LOCUS39056</name>
    <name evidence="2" type="ORF">PYM288_LOCUS19066</name>
    <name evidence="1" type="ORF">RFH988_LOCUS12141</name>
</gene>
<dbReference type="Proteomes" id="UP000663870">
    <property type="component" value="Unassembled WGS sequence"/>
</dbReference>
<name>A0A815CC40_9BILA</name>
<dbReference type="EMBL" id="CAJOBD010002248">
    <property type="protein sequence ID" value="CAF3867574.1"/>
    <property type="molecule type" value="Genomic_DNA"/>
</dbReference>
<comment type="caution">
    <text evidence="3">The sequence shown here is derived from an EMBL/GenBank/DDBJ whole genome shotgun (WGS) entry which is preliminary data.</text>
</comment>
<evidence type="ECO:0000313" key="6">
    <source>
        <dbReference type="Proteomes" id="UP000663870"/>
    </source>
</evidence>
<evidence type="ECO:0000313" key="3">
    <source>
        <dbReference type="EMBL" id="CAF1280840.1"/>
    </source>
</evidence>